<dbReference type="RefSeq" id="WP_305732777.1">
    <property type="nucleotide sequence ID" value="NZ_OW150024.1"/>
</dbReference>
<evidence type="ECO:0000256" key="10">
    <source>
        <dbReference type="SAM" id="Phobius"/>
    </source>
</evidence>
<keyword evidence="7 10" id="KW-0472">Membrane</keyword>
<feature type="transmembrane region" description="Helical" evidence="10">
    <location>
        <begin position="154"/>
        <end position="173"/>
    </location>
</feature>
<evidence type="ECO:0000256" key="2">
    <source>
        <dbReference type="ARBA" id="ARBA00006214"/>
    </source>
</evidence>
<feature type="transmembrane region" description="Helical" evidence="10">
    <location>
        <begin position="89"/>
        <end position="106"/>
    </location>
</feature>
<dbReference type="Pfam" id="PF07884">
    <property type="entry name" value="VKOR"/>
    <property type="match status" value="1"/>
</dbReference>
<gene>
    <name evidence="12" type="ORF">GEAMG1_2159</name>
</gene>
<feature type="domain" description="Vitamin K epoxide reductase" evidence="11">
    <location>
        <begin position="17"/>
        <end position="137"/>
    </location>
</feature>
<dbReference type="CDD" id="cd12921">
    <property type="entry name" value="VKOR_4"/>
    <property type="match status" value="1"/>
</dbReference>
<evidence type="ECO:0000313" key="12">
    <source>
        <dbReference type="EMBL" id="CAH2031994.1"/>
    </source>
</evidence>
<evidence type="ECO:0000313" key="13">
    <source>
        <dbReference type="Proteomes" id="UP001295463"/>
    </source>
</evidence>
<protein>
    <recommendedName>
        <fullName evidence="11">Vitamin K epoxide reductase domain-containing protein</fullName>
    </recommendedName>
</protein>
<evidence type="ECO:0000256" key="8">
    <source>
        <dbReference type="ARBA" id="ARBA00023157"/>
    </source>
</evidence>
<evidence type="ECO:0000256" key="6">
    <source>
        <dbReference type="ARBA" id="ARBA00023002"/>
    </source>
</evidence>
<keyword evidence="3 10" id="KW-0812">Transmembrane</keyword>
<evidence type="ECO:0000256" key="3">
    <source>
        <dbReference type="ARBA" id="ARBA00022692"/>
    </source>
</evidence>
<keyword evidence="8" id="KW-1015">Disulfide bond</keyword>
<evidence type="ECO:0000256" key="1">
    <source>
        <dbReference type="ARBA" id="ARBA00004141"/>
    </source>
</evidence>
<dbReference type="SMART" id="SM00756">
    <property type="entry name" value="VKc"/>
    <property type="match status" value="1"/>
</dbReference>
<proteinExistence type="inferred from homology"/>
<comment type="subcellular location">
    <subcellularLocation>
        <location evidence="1">Membrane</location>
        <topology evidence="1">Multi-pass membrane protein</topology>
    </subcellularLocation>
</comment>
<feature type="transmembrane region" description="Helical" evidence="10">
    <location>
        <begin position="52"/>
        <end position="77"/>
    </location>
</feature>
<sequence length="179" mass="19279">MPTTTSSDYHDGNKAGGRWLRALLLLAALTGLAVSIFIVIEEFCLVKACRDTAAFSFFGLNMGILGILYFCAVTALLLLRSRWSRLDQLLTAAVFSGVGGEIRLIWIQKYVIGSWCPLCVTVGISLGTVAALLIAERLLSTPATDGRPGFSVRWLFMVLALLAIGLAVATAGVREFTYS</sequence>
<evidence type="ECO:0000256" key="7">
    <source>
        <dbReference type="ARBA" id="ARBA00023136"/>
    </source>
</evidence>
<evidence type="ECO:0000256" key="9">
    <source>
        <dbReference type="ARBA" id="ARBA00023284"/>
    </source>
</evidence>
<keyword evidence="5 10" id="KW-1133">Transmembrane helix</keyword>
<name>A0ABN8HKX8_9BACT</name>
<keyword evidence="9" id="KW-0676">Redox-active center</keyword>
<evidence type="ECO:0000259" key="11">
    <source>
        <dbReference type="SMART" id="SM00756"/>
    </source>
</evidence>
<evidence type="ECO:0000256" key="4">
    <source>
        <dbReference type="ARBA" id="ARBA00022719"/>
    </source>
</evidence>
<dbReference type="Gene3D" id="1.20.1440.130">
    <property type="entry name" value="VKOR domain"/>
    <property type="match status" value="1"/>
</dbReference>
<feature type="transmembrane region" description="Helical" evidence="10">
    <location>
        <begin position="112"/>
        <end position="134"/>
    </location>
</feature>
<organism evidence="12 13">
    <name type="scientific">Trichlorobacter ammonificans</name>
    <dbReference type="NCBI Taxonomy" id="2916410"/>
    <lineage>
        <taxon>Bacteria</taxon>
        <taxon>Pseudomonadati</taxon>
        <taxon>Thermodesulfobacteriota</taxon>
        <taxon>Desulfuromonadia</taxon>
        <taxon>Geobacterales</taxon>
        <taxon>Geobacteraceae</taxon>
        <taxon>Trichlorobacter</taxon>
    </lineage>
</organism>
<keyword evidence="6" id="KW-0560">Oxidoreductase</keyword>
<comment type="similarity">
    <text evidence="2">Belongs to the VKOR family.</text>
</comment>
<dbReference type="InterPro" id="IPR012932">
    <property type="entry name" value="VKOR"/>
</dbReference>
<evidence type="ECO:0000256" key="5">
    <source>
        <dbReference type="ARBA" id="ARBA00022989"/>
    </source>
</evidence>
<dbReference type="InterPro" id="IPR038354">
    <property type="entry name" value="VKOR_sf"/>
</dbReference>
<dbReference type="Proteomes" id="UP001295463">
    <property type="component" value="Chromosome"/>
</dbReference>
<keyword evidence="4" id="KW-0874">Quinone</keyword>
<keyword evidence="13" id="KW-1185">Reference proteome</keyword>
<dbReference type="EMBL" id="OW150024">
    <property type="protein sequence ID" value="CAH2031994.1"/>
    <property type="molecule type" value="Genomic_DNA"/>
</dbReference>
<accession>A0ABN8HKX8</accession>
<reference evidence="12 13" key="1">
    <citation type="submission" date="2022-03" db="EMBL/GenBank/DDBJ databases">
        <authorList>
            <person name="Koch H."/>
        </authorList>
    </citation>
    <scope>NUCLEOTIDE SEQUENCE [LARGE SCALE GENOMIC DNA]</scope>
    <source>
        <strain evidence="12 13">G1</strain>
    </source>
</reference>
<feature type="transmembrane region" description="Helical" evidence="10">
    <location>
        <begin position="20"/>
        <end position="40"/>
    </location>
</feature>